<accession>A0A7J6L1A4</accession>
<keyword evidence="9" id="KW-1185">Reference proteome</keyword>
<keyword evidence="2 5" id="KW-0863">Zinc-finger</keyword>
<keyword evidence="3" id="KW-0862">Zinc</keyword>
<reference evidence="8 9" key="1">
    <citation type="submission" date="2020-04" db="EMBL/GenBank/DDBJ databases">
        <title>Perkinsus chesapeaki whole genome sequence.</title>
        <authorList>
            <person name="Bogema D.R."/>
        </authorList>
    </citation>
    <scope>NUCLEOTIDE SEQUENCE [LARGE SCALE GENOMIC DNA]</scope>
    <source>
        <strain evidence="8">ATCC PRA-425</strain>
    </source>
</reference>
<evidence type="ECO:0000256" key="1">
    <source>
        <dbReference type="ARBA" id="ARBA00022723"/>
    </source>
</evidence>
<name>A0A7J6L1A4_PERCH</name>
<dbReference type="Gene3D" id="1.10.443.10">
    <property type="entry name" value="Intergrase catalytic core"/>
    <property type="match status" value="1"/>
</dbReference>
<evidence type="ECO:0000259" key="7">
    <source>
        <dbReference type="PROSITE" id="PS50808"/>
    </source>
</evidence>
<feature type="region of interest" description="Disordered" evidence="6">
    <location>
        <begin position="1"/>
        <end position="22"/>
    </location>
</feature>
<dbReference type="InterPro" id="IPR011010">
    <property type="entry name" value="DNA_brk_join_enz"/>
</dbReference>
<dbReference type="GO" id="GO:0008270">
    <property type="term" value="F:zinc ion binding"/>
    <property type="evidence" value="ECO:0007669"/>
    <property type="project" value="UniProtKB-KW"/>
</dbReference>
<dbReference type="SMART" id="SM00614">
    <property type="entry name" value="ZnF_BED"/>
    <property type="match status" value="1"/>
</dbReference>
<dbReference type="GO" id="GO:0006310">
    <property type="term" value="P:DNA recombination"/>
    <property type="evidence" value="ECO:0007669"/>
    <property type="project" value="UniProtKB-KW"/>
</dbReference>
<organism evidence="8 9">
    <name type="scientific">Perkinsus chesapeaki</name>
    <name type="common">Clam parasite</name>
    <name type="synonym">Perkinsus andrewsi</name>
    <dbReference type="NCBI Taxonomy" id="330153"/>
    <lineage>
        <taxon>Eukaryota</taxon>
        <taxon>Sar</taxon>
        <taxon>Alveolata</taxon>
        <taxon>Perkinsozoa</taxon>
        <taxon>Perkinsea</taxon>
        <taxon>Perkinsida</taxon>
        <taxon>Perkinsidae</taxon>
        <taxon>Perkinsus</taxon>
    </lineage>
</organism>
<dbReference type="InterPro" id="IPR003656">
    <property type="entry name" value="Znf_BED"/>
</dbReference>
<keyword evidence="1" id="KW-0479">Metal-binding</keyword>
<sequence>MSSAPSPHTCRTHTDGLGNLPSERFLDQERRFKSGAGLNFPTPGSRFPALNHKQKVVAKAFQDVAEHFGLENLIEKCPAGPLPDVVIPVLEKAFGEAAKALRSRLCEALGCVDRPSIGGASFRGPLWQKLHELFEDDDASLALMIDRPFPVGILNRIPSAGNLPPFVLSGAKLSREPGDLRPAFKNYLSAESLPEVIRRTVDEEVEAGRMVYLEPGSKEFEESVPVSVAAVPKGSPGDYRLVEDYRRSGRTFLRAQHVCLPFGLRSAATLWSRISGFATRLTFKLCDVHQRYPLLGYVYVDDIWLLVPKACYAQVVARTLLLASCLGLWISWKKVAVWCSRSKALGYEISLYPNKVVPSYIGVPTDKALAIEDDLSELQRGSECSLSTLRRVSGRLTWCGQAWPLLKPYLRHVYATVHALEVNPRSFRVRVGRRLDADLRVWREALQAADYPIFPSPSLSAISSVSVTDASVTAIGGFVKVSSGAKTSVYFFRSSVDRLPGSLRRLIISGRSPTCRDIAGLELLAAALGVCLAVSLTPRSAPLRVLTDNQAVAAALRKCYSSKPALSVTLRALACYLGRSGRAHSALEVGWIKGEENVVADALTRFSANELDLPAEWTERPVGVLLAALNVTDRASPISTFAAMPVSHDPGAFECKQYASNTSNSASSSSKDDVNVGDTSPTSFNDPEETPQCRTIPEKRRKSLVSTGECTSRKIRKLSASCFDTSRREQNGAQMGQALDLLSYALAGPKLKSKSKVWENFSLVKRICDDEILDDIAACNRCLTGVSHIDSNTSSMIRHQCKLDNEKSAKMTQFPGVLKPTILPDEQRSLLVEACVKLSSAVPGIGFCTYRSDAMLEFVQTIIDITTKTGRPWCAAKSIPSDTSISRRCKEITEDRRKLIKMRIGQQLPPYQDPFMQIHFDAWLKPYQNRHLLGLLRVSASLGARLGTGINFFAREPRVKPSLGSYAERAVMAASRSSPASRESFVHHGLSKSSHRQHRSSLALYEKTSSAAGLVAFPVSAEAVIALVESMTAANYAIGTVRKYFGTVRLFACTQEARVFSASESRDFDLAIRSAAKVLGEGPHRRAATLNLNEIVEVRQKLAPLASLMFSLGVTGLLRVSELLSLNVDDVSSSPFGAVVRVTSSKSDIFRAGALVPIGCLSMNGTGPCHSRNCVAHALLAHASLLDPSDLLFEISRDSFAAQLREAVVEVAQCDPSRATTHLMRRSGAVHYFRNGMSLTTLGELGRTHPKSVGPRCLSEKARAGWRPFQWSPEIRARSTIQLVCGFGSAGGLGNPPLMTSLGQALLQWTRWATGGGQSLVMVVEPTTT</sequence>
<dbReference type="PANTHER" id="PTHR33050:SF7">
    <property type="entry name" value="RIBONUCLEASE H"/>
    <property type="match status" value="1"/>
</dbReference>
<dbReference type="SUPFAM" id="SSF56349">
    <property type="entry name" value="DNA breaking-rejoining enzymes"/>
    <property type="match status" value="1"/>
</dbReference>
<dbReference type="PANTHER" id="PTHR33050">
    <property type="entry name" value="REVERSE TRANSCRIPTASE DOMAIN-CONTAINING PROTEIN"/>
    <property type="match status" value="1"/>
</dbReference>
<evidence type="ECO:0000256" key="2">
    <source>
        <dbReference type="ARBA" id="ARBA00022771"/>
    </source>
</evidence>
<dbReference type="GO" id="GO:0015074">
    <property type="term" value="P:DNA integration"/>
    <property type="evidence" value="ECO:0007669"/>
    <property type="project" value="InterPro"/>
</dbReference>
<dbReference type="Proteomes" id="UP000591131">
    <property type="component" value="Unassembled WGS sequence"/>
</dbReference>
<proteinExistence type="predicted"/>
<evidence type="ECO:0000313" key="8">
    <source>
        <dbReference type="EMBL" id="KAF4653375.1"/>
    </source>
</evidence>
<evidence type="ECO:0000256" key="3">
    <source>
        <dbReference type="ARBA" id="ARBA00022833"/>
    </source>
</evidence>
<evidence type="ECO:0000256" key="6">
    <source>
        <dbReference type="SAM" id="MobiDB-lite"/>
    </source>
</evidence>
<dbReference type="OrthoDB" id="10051975at2759"/>
<evidence type="ECO:0000313" key="9">
    <source>
        <dbReference type="Proteomes" id="UP000591131"/>
    </source>
</evidence>
<dbReference type="EMBL" id="JAAPAO010000826">
    <property type="protein sequence ID" value="KAF4653375.1"/>
    <property type="molecule type" value="Genomic_DNA"/>
</dbReference>
<gene>
    <name evidence="8" type="ORF">FOL47_010557</name>
</gene>
<evidence type="ECO:0000256" key="4">
    <source>
        <dbReference type="ARBA" id="ARBA00023172"/>
    </source>
</evidence>
<protein>
    <recommendedName>
        <fullName evidence="7">BED-type domain-containing protein</fullName>
    </recommendedName>
</protein>
<evidence type="ECO:0000256" key="5">
    <source>
        <dbReference type="PROSITE-ProRule" id="PRU00027"/>
    </source>
</evidence>
<dbReference type="GO" id="GO:0003677">
    <property type="term" value="F:DNA binding"/>
    <property type="evidence" value="ECO:0007669"/>
    <property type="project" value="InterPro"/>
</dbReference>
<dbReference type="InterPro" id="IPR013762">
    <property type="entry name" value="Integrase-like_cat_sf"/>
</dbReference>
<keyword evidence="4" id="KW-0233">DNA recombination</keyword>
<dbReference type="PROSITE" id="PS50808">
    <property type="entry name" value="ZF_BED"/>
    <property type="match status" value="1"/>
</dbReference>
<feature type="region of interest" description="Disordered" evidence="6">
    <location>
        <begin position="663"/>
        <end position="700"/>
    </location>
</feature>
<dbReference type="SUPFAM" id="SSF56672">
    <property type="entry name" value="DNA/RNA polymerases"/>
    <property type="match status" value="1"/>
</dbReference>
<comment type="caution">
    <text evidence="8">The sequence shown here is derived from an EMBL/GenBank/DDBJ whole genome shotgun (WGS) entry which is preliminary data.</text>
</comment>
<dbReference type="InterPro" id="IPR043502">
    <property type="entry name" value="DNA/RNA_pol_sf"/>
</dbReference>
<dbReference type="InterPro" id="IPR052055">
    <property type="entry name" value="Hepadnavirus_pol/RT"/>
</dbReference>
<feature type="domain" description="BED-type" evidence="7">
    <location>
        <begin position="752"/>
        <end position="808"/>
    </location>
</feature>